<keyword evidence="6 15" id="KW-0812">Transmembrane</keyword>
<dbReference type="GO" id="GO:0032480">
    <property type="term" value="P:negative regulation of type I interferon production"/>
    <property type="evidence" value="ECO:0007669"/>
    <property type="project" value="Ensembl"/>
</dbReference>
<dbReference type="GO" id="GO:1904646">
    <property type="term" value="P:cellular response to amyloid-beta"/>
    <property type="evidence" value="ECO:0007669"/>
    <property type="project" value="Ensembl"/>
</dbReference>
<sequence>MVGVLDPLPCLLFPLALSYLFTDSRIPVSSLESSPCTTVGPGVLAGIVLGDLVLTILIALAVYYLGRLVPSGRNAPEVGLIPIQELQGQRSDVYSDLTPQQGFYR</sequence>
<evidence type="ECO:0000256" key="10">
    <source>
        <dbReference type="ARBA" id="ARBA00022859"/>
    </source>
</evidence>
<evidence type="ECO:0000256" key="12">
    <source>
        <dbReference type="ARBA" id="ARBA00023136"/>
    </source>
</evidence>
<proteinExistence type="inferred from homology"/>
<keyword evidence="4" id="KW-1003">Cell membrane</keyword>
<evidence type="ECO:0000256" key="14">
    <source>
        <dbReference type="ARBA" id="ARBA00031252"/>
    </source>
</evidence>
<comment type="similarity">
    <text evidence="2">Belongs to the TYROBP family.</text>
</comment>
<dbReference type="GO" id="GO:2001206">
    <property type="term" value="P:positive regulation of osteoclast development"/>
    <property type="evidence" value="ECO:0007669"/>
    <property type="project" value="Ensembl"/>
</dbReference>
<dbReference type="GO" id="GO:0005102">
    <property type="term" value="F:signaling receptor binding"/>
    <property type="evidence" value="ECO:0007669"/>
    <property type="project" value="Ensembl"/>
</dbReference>
<dbReference type="GO" id="GO:0032816">
    <property type="term" value="P:positive regulation of natural killer cell activation"/>
    <property type="evidence" value="ECO:0007669"/>
    <property type="project" value="Ensembl"/>
</dbReference>
<evidence type="ECO:0000313" key="16">
    <source>
        <dbReference type="Ensembl" id="ENSVURP00010030778.1"/>
    </source>
</evidence>
<keyword evidence="10" id="KW-0391">Immunity</keyword>
<dbReference type="GO" id="GO:0002222">
    <property type="term" value="P:stimulatory killer cell immunoglobulin-like receptor signaling pathway"/>
    <property type="evidence" value="ECO:0007669"/>
    <property type="project" value="Ensembl"/>
</dbReference>
<dbReference type="GO" id="GO:0002282">
    <property type="term" value="P:microglial cell activation involved in immune response"/>
    <property type="evidence" value="ECO:0007669"/>
    <property type="project" value="Ensembl"/>
</dbReference>
<dbReference type="GO" id="GO:0002223">
    <property type="term" value="P:stimulatory C-type lectin receptor signaling pathway"/>
    <property type="evidence" value="ECO:0007669"/>
    <property type="project" value="Ensembl"/>
</dbReference>
<protein>
    <recommendedName>
        <fullName evidence="3">TYRO protein tyrosine kinase-binding protein</fullName>
    </recommendedName>
    <alternativeName>
        <fullName evidence="14">DNAX-activation protein 12</fullName>
    </alternativeName>
</protein>
<dbReference type="GO" id="GO:0034241">
    <property type="term" value="P:positive regulation of macrophage fusion"/>
    <property type="evidence" value="ECO:0007669"/>
    <property type="project" value="Ensembl"/>
</dbReference>
<evidence type="ECO:0000256" key="4">
    <source>
        <dbReference type="ARBA" id="ARBA00022475"/>
    </source>
</evidence>
<evidence type="ECO:0000256" key="5">
    <source>
        <dbReference type="ARBA" id="ARBA00022553"/>
    </source>
</evidence>
<dbReference type="GO" id="GO:0002228">
    <property type="term" value="P:natural killer cell mediated immunity"/>
    <property type="evidence" value="ECO:0007669"/>
    <property type="project" value="Ensembl"/>
</dbReference>
<keyword evidence="7" id="KW-0479">Metal-binding</keyword>
<dbReference type="GO" id="GO:0030900">
    <property type="term" value="P:forebrain development"/>
    <property type="evidence" value="ECO:0007669"/>
    <property type="project" value="Ensembl"/>
</dbReference>
<evidence type="ECO:0000256" key="2">
    <source>
        <dbReference type="ARBA" id="ARBA00009791"/>
    </source>
</evidence>
<dbReference type="GO" id="GO:1900272">
    <property type="term" value="P:negative regulation of long-term synaptic potentiation"/>
    <property type="evidence" value="ECO:0007669"/>
    <property type="project" value="Ensembl"/>
</dbReference>
<dbReference type="GO" id="GO:0043277">
    <property type="term" value="P:apoptotic cell clearance"/>
    <property type="evidence" value="ECO:0007669"/>
    <property type="project" value="Ensembl"/>
</dbReference>
<evidence type="ECO:0000256" key="9">
    <source>
        <dbReference type="ARBA" id="ARBA00022837"/>
    </source>
</evidence>
<accession>A0A4X2M3B5</accession>
<dbReference type="STRING" id="29139.ENSVURP00010030778"/>
<dbReference type="GO" id="GO:0050821">
    <property type="term" value="P:protein stabilization"/>
    <property type="evidence" value="ECO:0007669"/>
    <property type="project" value="Ensembl"/>
</dbReference>
<dbReference type="GO" id="GO:0030889">
    <property type="term" value="P:negative regulation of B cell proliferation"/>
    <property type="evidence" value="ECO:0007669"/>
    <property type="project" value="Ensembl"/>
</dbReference>
<dbReference type="GO" id="GO:0032731">
    <property type="term" value="P:positive regulation of interleukin-1 beta production"/>
    <property type="evidence" value="ECO:0007669"/>
    <property type="project" value="Ensembl"/>
</dbReference>
<dbReference type="GO" id="GO:0005886">
    <property type="term" value="C:plasma membrane"/>
    <property type="evidence" value="ECO:0007669"/>
    <property type="project" value="UniProtKB-SubCell"/>
</dbReference>
<dbReference type="GO" id="GO:0032481">
    <property type="term" value="P:positive regulation of type I interferon production"/>
    <property type="evidence" value="ECO:0007669"/>
    <property type="project" value="Ensembl"/>
</dbReference>
<keyword evidence="9" id="KW-0106">Calcium</keyword>
<dbReference type="GO" id="GO:0032930">
    <property type="term" value="P:positive regulation of superoxide anion generation"/>
    <property type="evidence" value="ECO:0007669"/>
    <property type="project" value="Ensembl"/>
</dbReference>
<dbReference type="GO" id="GO:0030674">
    <property type="term" value="F:protein-macromolecule adaptor activity"/>
    <property type="evidence" value="ECO:0007669"/>
    <property type="project" value="Ensembl"/>
</dbReference>
<gene>
    <name evidence="16" type="primary">TYROBP</name>
</gene>
<evidence type="ECO:0000256" key="11">
    <source>
        <dbReference type="ARBA" id="ARBA00022989"/>
    </source>
</evidence>
<dbReference type="GO" id="GO:0046872">
    <property type="term" value="F:metal ion binding"/>
    <property type="evidence" value="ECO:0007669"/>
    <property type="project" value="UniProtKB-KW"/>
</dbReference>
<dbReference type="GO" id="GO:1902685">
    <property type="term" value="P:positive regulation of receptor localization to synapse"/>
    <property type="evidence" value="ECO:0007669"/>
    <property type="project" value="Ensembl"/>
</dbReference>
<dbReference type="GO" id="GO:0002291">
    <property type="term" value="P:T cell activation via T cell receptor contact with antigen bound to MHC molecule on antigen presenting cell"/>
    <property type="evidence" value="ECO:0007669"/>
    <property type="project" value="Ensembl"/>
</dbReference>
<dbReference type="GO" id="GO:0030316">
    <property type="term" value="P:osteoclast differentiation"/>
    <property type="evidence" value="ECO:0007669"/>
    <property type="project" value="Ensembl"/>
</dbReference>
<keyword evidence="8" id="KW-0732">Signal</keyword>
<dbReference type="GO" id="GO:0002283">
    <property type="term" value="P:neutrophil activation involved in immune response"/>
    <property type="evidence" value="ECO:0007669"/>
    <property type="project" value="Ensembl"/>
</dbReference>
<dbReference type="GO" id="GO:0032760">
    <property type="term" value="P:positive regulation of tumor necrosis factor production"/>
    <property type="evidence" value="ECO:0007669"/>
    <property type="project" value="Ensembl"/>
</dbReference>
<evidence type="ECO:0000256" key="7">
    <source>
        <dbReference type="ARBA" id="ARBA00022723"/>
    </source>
</evidence>
<dbReference type="GO" id="GO:2000010">
    <property type="term" value="P:positive regulation of protein localization to cell surface"/>
    <property type="evidence" value="ECO:0007669"/>
    <property type="project" value="Ensembl"/>
</dbReference>
<evidence type="ECO:0000256" key="1">
    <source>
        <dbReference type="ARBA" id="ARBA00004251"/>
    </source>
</evidence>
<keyword evidence="17" id="KW-1185">Reference proteome</keyword>
<evidence type="ECO:0000256" key="8">
    <source>
        <dbReference type="ARBA" id="ARBA00022729"/>
    </source>
</evidence>
<keyword evidence="12 15" id="KW-0472">Membrane</keyword>
<dbReference type="GO" id="GO:0007229">
    <property type="term" value="P:integrin-mediated signaling pathway"/>
    <property type="evidence" value="ECO:0007669"/>
    <property type="project" value="Ensembl"/>
</dbReference>
<dbReference type="AlphaFoldDB" id="A0A4X2M3B5"/>
<dbReference type="Ensembl" id="ENSVURT00010035050.1">
    <property type="protein sequence ID" value="ENSVURP00010030778.1"/>
    <property type="gene ID" value="ENSVURG00010023545.1"/>
</dbReference>
<dbReference type="GO" id="GO:1904151">
    <property type="term" value="P:positive regulation of microglial cell mediated cytotoxicity"/>
    <property type="evidence" value="ECO:0007669"/>
    <property type="project" value="Ensembl"/>
</dbReference>
<dbReference type="GO" id="GO:0032911">
    <property type="term" value="P:negative regulation of transforming growth factor beta1 production"/>
    <property type="evidence" value="ECO:0007669"/>
    <property type="project" value="Ensembl"/>
</dbReference>
<dbReference type="GO" id="GO:0009986">
    <property type="term" value="C:cell surface"/>
    <property type="evidence" value="ECO:0007669"/>
    <property type="project" value="Ensembl"/>
</dbReference>
<dbReference type="FunFam" id="1.10.287.770:FF:000004">
    <property type="entry name" value="TYRO protein tyrosine kinase-binding protein"/>
    <property type="match status" value="1"/>
</dbReference>
<name>A0A4X2M3B5_VOMUR</name>
<evidence type="ECO:0000313" key="17">
    <source>
        <dbReference type="Proteomes" id="UP000314987"/>
    </source>
</evidence>
<dbReference type="GeneTree" id="ENSGT00390000016786"/>
<evidence type="ECO:0000256" key="15">
    <source>
        <dbReference type="SAM" id="Phobius"/>
    </source>
</evidence>
<feature type="transmembrane region" description="Helical" evidence="15">
    <location>
        <begin position="42"/>
        <end position="65"/>
    </location>
</feature>
<dbReference type="PANTHER" id="PTHR17554">
    <property type="entry name" value="TYRO PROTEIN TYROSINE KINASE-BINDING PROTEIN"/>
    <property type="match status" value="1"/>
</dbReference>
<keyword evidence="11 15" id="KW-1133">Transmembrane helix</keyword>
<reference evidence="16" key="3">
    <citation type="submission" date="2025-09" db="UniProtKB">
        <authorList>
            <consortium name="Ensembl"/>
        </authorList>
    </citation>
    <scope>IDENTIFICATION</scope>
</reference>
<comment type="subcellular location">
    <subcellularLocation>
        <location evidence="1">Cell membrane</location>
        <topology evidence="1">Single-pass type I membrane protein</topology>
    </subcellularLocation>
</comment>
<reference evidence="17" key="1">
    <citation type="submission" date="2018-12" db="EMBL/GenBank/DDBJ databases">
        <authorList>
            <person name="Yazar S."/>
        </authorList>
    </citation>
    <scope>NUCLEOTIDE SEQUENCE [LARGE SCALE GENOMIC DNA]</scope>
</reference>
<reference evidence="16" key="2">
    <citation type="submission" date="2025-08" db="UniProtKB">
        <authorList>
            <consortium name="Ensembl"/>
        </authorList>
    </citation>
    <scope>IDENTIFICATION</scope>
</reference>
<dbReference type="GO" id="GO:0030036">
    <property type="term" value="P:actin cytoskeleton organization"/>
    <property type="evidence" value="ECO:0007669"/>
    <property type="project" value="Ensembl"/>
</dbReference>
<dbReference type="GO" id="GO:0042803">
    <property type="term" value="F:protein homodimerization activity"/>
    <property type="evidence" value="ECO:0007669"/>
    <property type="project" value="Ensembl"/>
</dbReference>
<dbReference type="GO" id="GO:0071526">
    <property type="term" value="P:semaphorin-plexin signaling pathway"/>
    <property type="evidence" value="ECO:0007669"/>
    <property type="project" value="Ensembl"/>
</dbReference>
<dbReference type="GO" id="GO:0032755">
    <property type="term" value="P:positive regulation of interleukin-6 production"/>
    <property type="evidence" value="ECO:0007669"/>
    <property type="project" value="Ensembl"/>
</dbReference>
<dbReference type="InterPro" id="IPR026200">
    <property type="entry name" value="Tyrobp"/>
</dbReference>
<dbReference type="GO" id="GO:0097242">
    <property type="term" value="P:amyloid-beta clearance"/>
    <property type="evidence" value="ECO:0007669"/>
    <property type="project" value="Ensembl"/>
</dbReference>
<dbReference type="Gene3D" id="1.10.287.770">
    <property type="entry name" value="YojJ-like"/>
    <property type="match status" value="1"/>
</dbReference>
<dbReference type="GO" id="GO:0048678">
    <property type="term" value="P:response to axon injury"/>
    <property type="evidence" value="ECO:0007669"/>
    <property type="project" value="Ensembl"/>
</dbReference>
<evidence type="ECO:0000256" key="6">
    <source>
        <dbReference type="ARBA" id="ARBA00022692"/>
    </source>
</evidence>
<keyword evidence="13" id="KW-1015">Disulfide bond</keyword>
<keyword evidence="5" id="KW-0597">Phosphoprotein</keyword>
<dbReference type="OMA" id="WAQNEST"/>
<dbReference type="GO" id="GO:0032693">
    <property type="term" value="P:negative regulation of interleukin-10 production"/>
    <property type="evidence" value="ECO:0007669"/>
    <property type="project" value="Ensembl"/>
</dbReference>
<dbReference type="PANTHER" id="PTHR17554:SF2">
    <property type="entry name" value="TYRO PROTEIN TYROSINE KINASE-BINDING PROTEIN"/>
    <property type="match status" value="1"/>
</dbReference>
<organism evidence="16 17">
    <name type="scientific">Vombatus ursinus</name>
    <name type="common">Common wombat</name>
    <dbReference type="NCBI Taxonomy" id="29139"/>
    <lineage>
        <taxon>Eukaryota</taxon>
        <taxon>Metazoa</taxon>
        <taxon>Chordata</taxon>
        <taxon>Craniata</taxon>
        <taxon>Vertebrata</taxon>
        <taxon>Euteleostomi</taxon>
        <taxon>Mammalia</taxon>
        <taxon>Metatheria</taxon>
        <taxon>Diprotodontia</taxon>
        <taxon>Vombatidae</taxon>
        <taxon>Vombatus</taxon>
    </lineage>
</organism>
<evidence type="ECO:0000256" key="13">
    <source>
        <dbReference type="ARBA" id="ARBA00023157"/>
    </source>
</evidence>
<dbReference type="Proteomes" id="UP000314987">
    <property type="component" value="Unassembled WGS sequence"/>
</dbReference>
<evidence type="ECO:0000256" key="3">
    <source>
        <dbReference type="ARBA" id="ARBA00022356"/>
    </source>
</evidence>